<evidence type="ECO:0000313" key="1">
    <source>
        <dbReference type="EMBL" id="MUN29923.1"/>
    </source>
</evidence>
<proteinExistence type="predicted"/>
<accession>A0A6A9QW43</accession>
<sequence>MRLQGYDITSILTPETHYVVSQLEPLNGRDLPSFVSMDASMNEIRRITFNERKTSFYAFYKYAVKVKGIGKMESLRGMNRIEIQVRGRHIEMKGFREGKLRAILSVYDVPTLTWSLEEIESFLKGSFGLALKKGDVIEAKNLDFVKDNVRVKIIDVDSWPLPLSQLPGNLTGNLF</sequence>
<dbReference type="AlphaFoldDB" id="A0A6A9QW43"/>
<comment type="caution">
    <text evidence="1">The sequence shown here is derived from an EMBL/GenBank/DDBJ whole genome shotgun (WGS) entry which is preliminary data.</text>
</comment>
<dbReference type="RefSeq" id="WP_054838454.1">
    <property type="nucleotide sequence ID" value="NZ_BBBY01000009.1"/>
</dbReference>
<protein>
    <submittedName>
        <fullName evidence="1">Uncharacterized protein</fullName>
    </submittedName>
</protein>
<name>A0A6A9QW43_SULME</name>
<organism evidence="1 2">
    <name type="scientific">Sulfuracidifex metallicus DSM 6482 = JCM 9184</name>
    <dbReference type="NCBI Taxonomy" id="523847"/>
    <lineage>
        <taxon>Archaea</taxon>
        <taxon>Thermoproteota</taxon>
        <taxon>Thermoprotei</taxon>
        <taxon>Sulfolobales</taxon>
        <taxon>Sulfolobaceae</taxon>
        <taxon>Sulfuracidifex</taxon>
    </lineage>
</organism>
<keyword evidence="2" id="KW-1185">Reference proteome</keyword>
<dbReference type="Proteomes" id="UP000470772">
    <property type="component" value="Unassembled WGS sequence"/>
</dbReference>
<dbReference type="OrthoDB" id="34684at2157"/>
<reference evidence="1 2" key="1">
    <citation type="submission" date="2019-10" db="EMBL/GenBank/DDBJ databases">
        <title>Sequencing and Assembly of Multiple Reported Metal-Biooxidizing Members of the Extremely Thermoacidophilic Archaeal Family Sulfolobaceae.</title>
        <authorList>
            <person name="Counts J.A."/>
            <person name="Kelly R.M."/>
        </authorList>
    </citation>
    <scope>NUCLEOTIDE SEQUENCE [LARGE SCALE GENOMIC DNA]</scope>
    <source>
        <strain evidence="1 2">DSM 6482</strain>
    </source>
</reference>
<dbReference type="EMBL" id="WGGD01000005">
    <property type="protein sequence ID" value="MUN29923.1"/>
    <property type="molecule type" value="Genomic_DNA"/>
</dbReference>
<evidence type="ECO:0000313" key="2">
    <source>
        <dbReference type="Proteomes" id="UP000470772"/>
    </source>
</evidence>
<gene>
    <name evidence="1" type="ORF">GC250_10875</name>
</gene>